<name>A0A1G2PGY5_9BACT</name>
<organism evidence="1 2">
    <name type="scientific">Candidatus Terrybacteria bacterium RIFCSPHIGHO2_01_FULL_48_17</name>
    <dbReference type="NCBI Taxonomy" id="1802362"/>
    <lineage>
        <taxon>Bacteria</taxon>
        <taxon>Candidatus Terryibacteriota</taxon>
    </lineage>
</organism>
<evidence type="ECO:0000313" key="2">
    <source>
        <dbReference type="Proteomes" id="UP000177629"/>
    </source>
</evidence>
<accession>A0A1G2PGY5</accession>
<comment type="caution">
    <text evidence="1">The sequence shown here is derived from an EMBL/GenBank/DDBJ whole genome shotgun (WGS) entry which is preliminary data.</text>
</comment>
<reference evidence="1 2" key="1">
    <citation type="journal article" date="2016" name="Nat. Commun.">
        <title>Thousands of microbial genomes shed light on interconnected biogeochemical processes in an aquifer system.</title>
        <authorList>
            <person name="Anantharaman K."/>
            <person name="Brown C.T."/>
            <person name="Hug L.A."/>
            <person name="Sharon I."/>
            <person name="Castelle C.J."/>
            <person name="Probst A.J."/>
            <person name="Thomas B.C."/>
            <person name="Singh A."/>
            <person name="Wilkins M.J."/>
            <person name="Karaoz U."/>
            <person name="Brodie E.L."/>
            <person name="Williams K.H."/>
            <person name="Hubbard S.S."/>
            <person name="Banfield J.F."/>
        </authorList>
    </citation>
    <scope>NUCLEOTIDE SEQUENCE [LARGE SCALE GENOMIC DNA]</scope>
</reference>
<dbReference type="EMBL" id="MHSS01000015">
    <property type="protein sequence ID" value="OHA47606.1"/>
    <property type="molecule type" value="Genomic_DNA"/>
</dbReference>
<sequence>MTIRKQAFWIYTLSTVGVRDMVTTNTRFRDAVTTGMGFMKVEITSGMIIIFPMMSKKLEIPFSTIQRVEVKKRFLYSTIFIHRDKAEQKKILQLRLAPWNLRRILSIFSEQGIPIVNL</sequence>
<proteinExistence type="predicted"/>
<protein>
    <submittedName>
        <fullName evidence="1">Uncharacterized protein</fullName>
    </submittedName>
</protein>
<dbReference type="AlphaFoldDB" id="A0A1G2PGY5"/>
<evidence type="ECO:0000313" key="1">
    <source>
        <dbReference type="EMBL" id="OHA47606.1"/>
    </source>
</evidence>
<dbReference type="Proteomes" id="UP000177629">
    <property type="component" value="Unassembled WGS sequence"/>
</dbReference>
<dbReference type="STRING" id="1802362.A2806_03230"/>
<gene>
    <name evidence="1" type="ORF">A2806_03230</name>
</gene>